<dbReference type="EMBL" id="ASPP01049281">
    <property type="protein sequence ID" value="ETN97568.1"/>
    <property type="molecule type" value="Genomic_DNA"/>
</dbReference>
<dbReference type="OrthoDB" id="412719at2759"/>
<keyword evidence="2" id="KW-1185">Reference proteome</keyword>
<evidence type="ECO:0000313" key="1">
    <source>
        <dbReference type="EMBL" id="ETN97568.1"/>
    </source>
</evidence>
<evidence type="ECO:0000313" key="2">
    <source>
        <dbReference type="Proteomes" id="UP000023152"/>
    </source>
</evidence>
<sequence length="183" mass="21515">MIENSNKRLAVELLGQCWSLLKVAKQFCEVMNVCVNGSYVHHKNIKNWQLEHNVWSCFVVLRHQDNATSHTEITAKEDVNKTLPKYEFHFKFFRPEANRKYVVDSENKNIQNGSFGSKEEFMKQFELECKNDKRICANLTKSMTEKMQAVSNAKIKKNSSQKQKYFHNVQTLKKTLNFAKKIF</sequence>
<accession>X6L847</accession>
<dbReference type="Proteomes" id="UP000023152">
    <property type="component" value="Unassembled WGS sequence"/>
</dbReference>
<name>X6L847_RETFI</name>
<dbReference type="AlphaFoldDB" id="X6L847"/>
<comment type="caution">
    <text evidence="1">The sequence shown here is derived from an EMBL/GenBank/DDBJ whole genome shotgun (WGS) entry which is preliminary data.</text>
</comment>
<organism evidence="1 2">
    <name type="scientific">Reticulomyxa filosa</name>
    <dbReference type="NCBI Taxonomy" id="46433"/>
    <lineage>
        <taxon>Eukaryota</taxon>
        <taxon>Sar</taxon>
        <taxon>Rhizaria</taxon>
        <taxon>Retaria</taxon>
        <taxon>Foraminifera</taxon>
        <taxon>Monothalamids</taxon>
        <taxon>Reticulomyxidae</taxon>
        <taxon>Reticulomyxa</taxon>
    </lineage>
</organism>
<proteinExistence type="predicted"/>
<gene>
    <name evidence="1" type="ORF">RFI_39958</name>
</gene>
<reference evidence="1 2" key="1">
    <citation type="journal article" date="2013" name="Curr. Biol.">
        <title>The Genome of the Foraminiferan Reticulomyxa filosa.</title>
        <authorList>
            <person name="Glockner G."/>
            <person name="Hulsmann N."/>
            <person name="Schleicher M."/>
            <person name="Noegel A.A."/>
            <person name="Eichinger L."/>
            <person name="Gallinger C."/>
            <person name="Pawlowski J."/>
            <person name="Sierra R."/>
            <person name="Euteneuer U."/>
            <person name="Pillet L."/>
            <person name="Moustafa A."/>
            <person name="Platzer M."/>
            <person name="Groth M."/>
            <person name="Szafranski K."/>
            <person name="Schliwa M."/>
        </authorList>
    </citation>
    <scope>NUCLEOTIDE SEQUENCE [LARGE SCALE GENOMIC DNA]</scope>
</reference>
<protein>
    <submittedName>
        <fullName evidence="1">Uncharacterized protein</fullName>
    </submittedName>
</protein>